<reference evidence="1 2" key="2">
    <citation type="journal article" date="2022" name="Mol. Ecol. Resour.">
        <title>The genomes of chicory, endive, great burdock and yacon provide insights into Asteraceae paleo-polyploidization history and plant inulin production.</title>
        <authorList>
            <person name="Fan W."/>
            <person name="Wang S."/>
            <person name="Wang H."/>
            <person name="Wang A."/>
            <person name="Jiang F."/>
            <person name="Liu H."/>
            <person name="Zhao H."/>
            <person name="Xu D."/>
            <person name="Zhang Y."/>
        </authorList>
    </citation>
    <scope>NUCLEOTIDE SEQUENCE [LARGE SCALE GENOMIC DNA]</scope>
    <source>
        <strain evidence="2">cv. Niubang</strain>
    </source>
</reference>
<dbReference type="EMBL" id="CM042049">
    <property type="protein sequence ID" value="KAI3746362.1"/>
    <property type="molecule type" value="Genomic_DNA"/>
</dbReference>
<evidence type="ECO:0000313" key="1">
    <source>
        <dbReference type="EMBL" id="KAI3746362.1"/>
    </source>
</evidence>
<proteinExistence type="predicted"/>
<sequence>MISNDLVSNLDNKKSFYMYPRFVQAVITFELTDIPQFNEVYVPKIPKGKVFSNMKRSAKDSEGVDTPLFSTMMVVSHNQEGMASGSRPSLDHPTESQTQPSTTISLPQSLVHKPTPVISKTYAKRKVHKAPSLVVPTTNPEPQSPLMEHSPLENIHRETTGVSPNPKEVLTKEMHEHVGEKAATTPASTEEASGNITKTFPMATLNEQSFKGLRCQETKGIGGASARLEIPIEHSNDPSKEGNTPGEVIINQQEEISTLKKLVKKVIQRRKKQRFELRRRKPVVDAPKKGESEAEVNMENAQNKGEKHGDKAEFDVQAAETVNAAEASKAAETLEEIEIAEALIKAKNDTPKVTLKTKGVVIKDNAEVIKKASTDKVASKDKGKTKVVESDQPLKKQKLIESDEALAKNIQAELEQEEEDQVEKDREMARALAAELNEAYQKSLETEMAKKKCVTQKKPVMIKMSAKKRKPSQTYLGTRERKKMITFLKCAVGVKKDMFTKMSFEQIKGLYDAEMTKLQENDRARVEAEKKMKERHDLQIQKPFPDDQETPRKEATLGESLRTLKRTKMMARRKPSKKPRVDEEEVEKEQKVVEEEGAPKSDEQEAQTQEEPSSTSDVNMYMVVMEKVPEPITAEPVGVKPPKVIH</sequence>
<organism evidence="1 2">
    <name type="scientific">Arctium lappa</name>
    <name type="common">Greater burdock</name>
    <name type="synonym">Lappa major</name>
    <dbReference type="NCBI Taxonomy" id="4217"/>
    <lineage>
        <taxon>Eukaryota</taxon>
        <taxon>Viridiplantae</taxon>
        <taxon>Streptophyta</taxon>
        <taxon>Embryophyta</taxon>
        <taxon>Tracheophyta</taxon>
        <taxon>Spermatophyta</taxon>
        <taxon>Magnoliopsida</taxon>
        <taxon>eudicotyledons</taxon>
        <taxon>Gunneridae</taxon>
        <taxon>Pentapetalae</taxon>
        <taxon>asterids</taxon>
        <taxon>campanulids</taxon>
        <taxon>Asterales</taxon>
        <taxon>Asteraceae</taxon>
        <taxon>Carduoideae</taxon>
        <taxon>Cardueae</taxon>
        <taxon>Arctiinae</taxon>
        <taxon>Arctium</taxon>
    </lineage>
</organism>
<gene>
    <name evidence="1" type="ORF">L6452_08792</name>
</gene>
<dbReference type="Proteomes" id="UP001055879">
    <property type="component" value="Linkage Group LG03"/>
</dbReference>
<keyword evidence="2" id="KW-1185">Reference proteome</keyword>
<comment type="caution">
    <text evidence="1">The sequence shown here is derived from an EMBL/GenBank/DDBJ whole genome shotgun (WGS) entry which is preliminary data.</text>
</comment>
<accession>A0ACB9DIG8</accession>
<reference evidence="2" key="1">
    <citation type="journal article" date="2022" name="Mol. Ecol. Resour.">
        <title>The genomes of chicory, endive, great burdock and yacon provide insights into Asteraceae palaeo-polyploidization history and plant inulin production.</title>
        <authorList>
            <person name="Fan W."/>
            <person name="Wang S."/>
            <person name="Wang H."/>
            <person name="Wang A."/>
            <person name="Jiang F."/>
            <person name="Liu H."/>
            <person name="Zhao H."/>
            <person name="Xu D."/>
            <person name="Zhang Y."/>
        </authorList>
    </citation>
    <scope>NUCLEOTIDE SEQUENCE [LARGE SCALE GENOMIC DNA]</scope>
    <source>
        <strain evidence="2">cv. Niubang</strain>
    </source>
</reference>
<protein>
    <submittedName>
        <fullName evidence="1">Uncharacterized protein</fullName>
    </submittedName>
</protein>
<name>A0ACB9DIG8_ARCLA</name>
<evidence type="ECO:0000313" key="2">
    <source>
        <dbReference type="Proteomes" id="UP001055879"/>
    </source>
</evidence>